<dbReference type="SUPFAM" id="SSF52540">
    <property type="entry name" value="P-loop containing nucleoside triphosphate hydrolases"/>
    <property type="match status" value="2"/>
</dbReference>
<dbReference type="InterPro" id="IPR025476">
    <property type="entry name" value="Helitron_helicase-like"/>
</dbReference>
<keyword evidence="1" id="KW-0227">DNA damage</keyword>
<feature type="domain" description="Helitron helicase-like" evidence="4">
    <location>
        <begin position="29"/>
        <end position="215"/>
    </location>
</feature>
<keyword evidence="1" id="KW-0347">Helicase</keyword>
<keyword evidence="1" id="KW-0378">Hydrolase</keyword>
<evidence type="ECO:0000259" key="3">
    <source>
        <dbReference type="Pfam" id="PF05970"/>
    </source>
</evidence>
<dbReference type="EMBL" id="JAPTSV010000807">
    <property type="protein sequence ID" value="KAJ1518937.1"/>
    <property type="molecule type" value="Genomic_DNA"/>
</dbReference>
<dbReference type="GO" id="GO:0016787">
    <property type="term" value="F:hydrolase activity"/>
    <property type="evidence" value="ECO:0007669"/>
    <property type="project" value="UniProtKB-KW"/>
</dbReference>
<keyword evidence="1" id="KW-0234">DNA repair</keyword>
<evidence type="ECO:0000256" key="1">
    <source>
        <dbReference type="RuleBase" id="RU363044"/>
    </source>
</evidence>
<dbReference type="GO" id="GO:0000723">
    <property type="term" value="P:telomere maintenance"/>
    <property type="evidence" value="ECO:0007669"/>
    <property type="project" value="InterPro"/>
</dbReference>
<dbReference type="CDD" id="cd18809">
    <property type="entry name" value="SF1_C_RecD"/>
    <property type="match status" value="1"/>
</dbReference>
<keyword evidence="1" id="KW-0233">DNA recombination</keyword>
<dbReference type="InterPro" id="IPR027417">
    <property type="entry name" value="P-loop_NTPase"/>
</dbReference>
<dbReference type="GO" id="GO:0006281">
    <property type="term" value="P:DNA repair"/>
    <property type="evidence" value="ECO:0007669"/>
    <property type="project" value="UniProtKB-KW"/>
</dbReference>
<reference evidence="5" key="1">
    <citation type="submission" date="2022-12" db="EMBL/GenBank/DDBJ databases">
        <title>Chromosome-level genome assembly of the bean flower thrips Megalurothrips usitatus.</title>
        <authorList>
            <person name="Ma L."/>
            <person name="Liu Q."/>
            <person name="Li H."/>
            <person name="Cai W."/>
        </authorList>
    </citation>
    <scope>NUCLEOTIDE SEQUENCE</scope>
    <source>
        <strain evidence="5">Cailab_2022a</strain>
    </source>
</reference>
<dbReference type="GO" id="GO:0006310">
    <property type="term" value="P:DNA recombination"/>
    <property type="evidence" value="ECO:0007669"/>
    <property type="project" value="UniProtKB-KW"/>
</dbReference>
<dbReference type="AlphaFoldDB" id="A0AAV7X308"/>
<dbReference type="InterPro" id="IPR010285">
    <property type="entry name" value="DNA_helicase_pif1-like_DEAD"/>
</dbReference>
<protein>
    <recommendedName>
        <fullName evidence="1">ATP-dependent DNA helicase</fullName>
        <ecNumber evidence="1">5.6.2.3</ecNumber>
    </recommendedName>
</protein>
<dbReference type="GO" id="GO:0005524">
    <property type="term" value="F:ATP binding"/>
    <property type="evidence" value="ECO:0007669"/>
    <property type="project" value="UniProtKB-KW"/>
</dbReference>
<keyword evidence="1" id="KW-0547">Nucleotide-binding</keyword>
<comment type="catalytic activity">
    <reaction evidence="1">
        <text>ATP + H2O = ADP + phosphate + H(+)</text>
        <dbReference type="Rhea" id="RHEA:13065"/>
        <dbReference type="ChEBI" id="CHEBI:15377"/>
        <dbReference type="ChEBI" id="CHEBI:15378"/>
        <dbReference type="ChEBI" id="CHEBI:30616"/>
        <dbReference type="ChEBI" id="CHEBI:43474"/>
        <dbReference type="ChEBI" id="CHEBI:456216"/>
        <dbReference type="EC" id="5.6.2.3"/>
    </reaction>
</comment>
<comment type="cofactor">
    <cofactor evidence="1">
        <name>Mg(2+)</name>
        <dbReference type="ChEBI" id="CHEBI:18420"/>
    </cofactor>
</comment>
<dbReference type="Proteomes" id="UP001075354">
    <property type="component" value="Unassembled WGS sequence"/>
</dbReference>
<sequence length="1071" mass="120816">MAMAFPALFPHGTADFRAGRRAKLDMGEYVKFLMEYHDGRFAKHPTFRFFLLNSWLRWRALSIGRIFVINNPQFRNMTAVDLREAIDANPNVVKQVMFYGSKVPGTRPFWQARSGELQDMCAQRGMGTLFCTFSSPDHWLRDFIRLVAPDEDAAVVTEARRFHLLNENPLIANTFFCRRAKLLMFEIFTLKHEVEDYWFRFEWQHRGSPHIHCIVWLRGAPDRSDLAHATPEHKQAVVDYFDGLVSTVNTGRGWPPAAEHPSKTRYTEVRDYARDLGELLNRVQMHRCGSYCLRKDKCRFKFPKPLEEVSRLAQDDKGHWVLYTLRNDELINSFMVWATQLWRGNTDATPISDMSLLCKYIAKYSAKAEIRSKSCAELMAEILADSNDDADAKSVIQRLLIKAVSERDYSAQESCHILTQESLVMCSRTFVVLNLSKNQWVELQEPDQGAAAAADVAEDADGGDVDVEAAADAEADGEADGAPGGDAPAEPEGEGEASDTFPAFVHKYTKRPRHGEMANMSLFQVAQNHKPRARGQWSKYRKEAVVRVFPRLKLTTDEEANEDYYRVQVLLHVPWRREAEFDDFASWKDAFDFHGVTPIGGVDMEAGVVAAAVEVAAERAEEGELEPDEQELDEWMVNGKAGSGKSTVIEGMRYRIWAWGAGRKRYLLMAPTAIAAVHIDAQTIHSTLKIAPQGEFKELQGDTLRKFQEAMQDVEFLIIDEFSMLGCKMLGYIDRRMRQGKPDSDEPFGGCYVYLLGDIRQLPPVGDPPLYTGIGASPDVQRGILAYKGFQKSFILSVSQRQADNGFRDALDRLSLCQITDEDFALFESRFALNVALEEREMFRDAPHLHFTRDEVLVRNVRKTEELNPPVARVPAKHNVRAAEKYDSGRAQNLEPVLYLAKGSKVMLRTNLWTEMGLVNGALGTVVDIVYAPNKSPPEDPPAVVMVRFDSYRGPTLADGLVPVPSMVRGWEVGSASYSREQFPLTVAYSSTVHKVQGLTKDRAVVTVGANDFAVGLMYVGISRVKTLEGLLLDVEFTKQRANAGARTDAFRKRMTGERNILRLSRVPDEL</sequence>
<evidence type="ECO:0000256" key="2">
    <source>
        <dbReference type="SAM" id="MobiDB-lite"/>
    </source>
</evidence>
<dbReference type="PANTHER" id="PTHR47642">
    <property type="entry name" value="ATP-DEPENDENT DNA HELICASE"/>
    <property type="match status" value="1"/>
</dbReference>
<comment type="similarity">
    <text evidence="1">Belongs to the helicase family.</text>
</comment>
<keyword evidence="1" id="KW-0067">ATP-binding</keyword>
<accession>A0AAV7X308</accession>
<name>A0AAV7X308_9NEOP</name>
<dbReference type="Pfam" id="PF05970">
    <property type="entry name" value="PIF1"/>
    <property type="match status" value="1"/>
</dbReference>
<dbReference type="Pfam" id="PF14214">
    <property type="entry name" value="Helitron_like_N"/>
    <property type="match status" value="1"/>
</dbReference>
<comment type="caution">
    <text evidence="5">The sequence shown here is derived from an EMBL/GenBank/DDBJ whole genome shotgun (WGS) entry which is preliminary data.</text>
</comment>
<keyword evidence="6" id="KW-1185">Reference proteome</keyword>
<feature type="domain" description="DNA helicase Pif1-like DEAD-box helicase" evidence="3">
    <location>
        <begin position="636"/>
        <end position="766"/>
    </location>
</feature>
<dbReference type="EC" id="5.6.2.3" evidence="1"/>
<evidence type="ECO:0000313" key="5">
    <source>
        <dbReference type="EMBL" id="KAJ1518937.1"/>
    </source>
</evidence>
<gene>
    <name evidence="5" type="ORF">ONE63_011454</name>
</gene>
<evidence type="ECO:0000259" key="4">
    <source>
        <dbReference type="Pfam" id="PF14214"/>
    </source>
</evidence>
<dbReference type="GO" id="GO:0043139">
    <property type="term" value="F:5'-3' DNA helicase activity"/>
    <property type="evidence" value="ECO:0007669"/>
    <property type="project" value="UniProtKB-EC"/>
</dbReference>
<evidence type="ECO:0000313" key="6">
    <source>
        <dbReference type="Proteomes" id="UP001075354"/>
    </source>
</evidence>
<dbReference type="Gene3D" id="3.40.50.300">
    <property type="entry name" value="P-loop containing nucleotide triphosphate hydrolases"/>
    <property type="match status" value="1"/>
</dbReference>
<organism evidence="5 6">
    <name type="scientific">Megalurothrips usitatus</name>
    <name type="common">bean blossom thrips</name>
    <dbReference type="NCBI Taxonomy" id="439358"/>
    <lineage>
        <taxon>Eukaryota</taxon>
        <taxon>Metazoa</taxon>
        <taxon>Ecdysozoa</taxon>
        <taxon>Arthropoda</taxon>
        <taxon>Hexapoda</taxon>
        <taxon>Insecta</taxon>
        <taxon>Pterygota</taxon>
        <taxon>Neoptera</taxon>
        <taxon>Paraneoptera</taxon>
        <taxon>Thysanoptera</taxon>
        <taxon>Terebrantia</taxon>
        <taxon>Thripoidea</taxon>
        <taxon>Thripidae</taxon>
        <taxon>Megalurothrips</taxon>
    </lineage>
</organism>
<proteinExistence type="inferred from homology"/>
<feature type="region of interest" description="Disordered" evidence="2">
    <location>
        <begin position="472"/>
        <end position="498"/>
    </location>
</feature>
<dbReference type="InterPro" id="IPR051055">
    <property type="entry name" value="PIF1_helicase"/>
</dbReference>